<dbReference type="AlphaFoldDB" id="A0AAV6TNA0"/>
<reference evidence="1 2" key="1">
    <citation type="journal article" date="2022" name="Nat. Ecol. Evol.">
        <title>A masculinizing supergene underlies an exaggerated male reproductive morph in a spider.</title>
        <authorList>
            <person name="Hendrickx F."/>
            <person name="De Corte Z."/>
            <person name="Sonet G."/>
            <person name="Van Belleghem S.M."/>
            <person name="Kostlbacher S."/>
            <person name="Vangestel C."/>
        </authorList>
    </citation>
    <scope>NUCLEOTIDE SEQUENCE [LARGE SCALE GENOMIC DNA]</scope>
    <source>
        <strain evidence="1">W744_W776</strain>
    </source>
</reference>
<protein>
    <submittedName>
        <fullName evidence="1">Uncharacterized protein</fullName>
    </submittedName>
</protein>
<gene>
    <name evidence="1" type="ORF">JTE90_004426</name>
</gene>
<comment type="caution">
    <text evidence="1">The sequence shown here is derived from an EMBL/GenBank/DDBJ whole genome shotgun (WGS) entry which is preliminary data.</text>
</comment>
<dbReference type="Proteomes" id="UP000827092">
    <property type="component" value="Unassembled WGS sequence"/>
</dbReference>
<organism evidence="1 2">
    <name type="scientific">Oedothorax gibbosus</name>
    <dbReference type="NCBI Taxonomy" id="931172"/>
    <lineage>
        <taxon>Eukaryota</taxon>
        <taxon>Metazoa</taxon>
        <taxon>Ecdysozoa</taxon>
        <taxon>Arthropoda</taxon>
        <taxon>Chelicerata</taxon>
        <taxon>Arachnida</taxon>
        <taxon>Araneae</taxon>
        <taxon>Araneomorphae</taxon>
        <taxon>Entelegynae</taxon>
        <taxon>Araneoidea</taxon>
        <taxon>Linyphiidae</taxon>
        <taxon>Erigoninae</taxon>
        <taxon>Oedothorax</taxon>
    </lineage>
</organism>
<proteinExistence type="predicted"/>
<name>A0AAV6TNA0_9ARAC</name>
<evidence type="ECO:0000313" key="2">
    <source>
        <dbReference type="Proteomes" id="UP000827092"/>
    </source>
</evidence>
<dbReference type="EMBL" id="JAFNEN010002017">
    <property type="protein sequence ID" value="KAG8173166.1"/>
    <property type="molecule type" value="Genomic_DNA"/>
</dbReference>
<sequence length="185" mass="21238">MGGKEVGQHISSPFRHEIFRGVFDENPRLKISFLGLGVGQQDQDVQLFRIKTKGGLEILRRDWDWYLRAPKYAPCVVQLNPDRFLGEELKLANGVLSQILIQQTGKLFPVAFEHAQKILEWDEKACKREKKFWGVRIKVAEFPPKKILHVSTKVPHIGFCSGSSVFLDIFFVLKSPTIFKKNDSQ</sequence>
<accession>A0AAV6TNA0</accession>
<keyword evidence="2" id="KW-1185">Reference proteome</keyword>
<evidence type="ECO:0000313" key="1">
    <source>
        <dbReference type="EMBL" id="KAG8173166.1"/>
    </source>
</evidence>